<evidence type="ECO:0000256" key="2">
    <source>
        <dbReference type="ARBA" id="ARBA00004613"/>
    </source>
</evidence>
<keyword evidence="7" id="KW-0472">Membrane</keyword>
<organism evidence="9 10">
    <name type="scientific">Nocardioides piscis</name>
    <dbReference type="NCBI Taxonomy" id="2714938"/>
    <lineage>
        <taxon>Bacteria</taxon>
        <taxon>Bacillati</taxon>
        <taxon>Actinomycetota</taxon>
        <taxon>Actinomycetes</taxon>
        <taxon>Propionibacteriales</taxon>
        <taxon>Nocardioidaceae</taxon>
        <taxon>Nocardioides</taxon>
    </lineage>
</organism>
<keyword evidence="5" id="KW-0677">Repeat</keyword>
<dbReference type="RefSeq" id="WP_166315561.1">
    <property type="nucleotide sequence ID" value="NZ_CP049866.1"/>
</dbReference>
<feature type="signal peptide" evidence="8">
    <location>
        <begin position="1"/>
        <end position="20"/>
    </location>
</feature>
<dbReference type="Proteomes" id="UP000502035">
    <property type="component" value="Chromosome"/>
</dbReference>
<dbReference type="PRINTS" id="PR00313">
    <property type="entry name" value="CABNDNGRPT"/>
</dbReference>
<sequence length="437" mass="44979">MTLAAAALLTPALVAAPAAAADETCDGRAATIVVPSYGHLRTAPFTGTPGDDVIVGTPRNDMIDGAGGNDVICGLEGADVLAGGAGDDRLFGGLDGAYFPDDDYYADVVAPGPGDDHVDLGADPDAQDIYFADFGHLDRVSYEGATGPVLVDLNAGTATGEGSDTIVVGGPAGVVGSAFDDRITGSAYDDLVQSGAGDDVVDGLGGRDVIAVDTTSADERGLGIVGPEGDDVANGGSGRDTLVSHGGTDVLAGGADNDFLHASVASDGLLRGGTGDDRLEARAAPVVVSAGAGDDEIGYVVRPGVRNEIDGDGGRDSLSLHLAADFAKGTRVRVDRPRDRIRLTGSRTRIRYHQVEEFFGKGRRARWTFVGTRADERFATKQARWVRAFGRGGDDDLLGTTGRDLLDGGPGRDRAYGDKGRDTCVSIERAADCEVRR</sequence>
<gene>
    <name evidence="9" type="ORF">G7071_04790</name>
</gene>
<dbReference type="PANTHER" id="PTHR38340:SF1">
    <property type="entry name" value="S-LAYER PROTEIN"/>
    <property type="match status" value="1"/>
</dbReference>
<comment type="subcellular location">
    <subcellularLocation>
        <location evidence="1">Membrane</location>
    </subcellularLocation>
    <subcellularLocation>
        <location evidence="2">Secreted</location>
    </subcellularLocation>
</comment>
<evidence type="ECO:0000256" key="1">
    <source>
        <dbReference type="ARBA" id="ARBA00004370"/>
    </source>
</evidence>
<evidence type="ECO:0000256" key="5">
    <source>
        <dbReference type="ARBA" id="ARBA00022737"/>
    </source>
</evidence>
<dbReference type="InterPro" id="IPR003995">
    <property type="entry name" value="RTX_toxin_determinant-A"/>
</dbReference>
<dbReference type="PANTHER" id="PTHR38340">
    <property type="entry name" value="S-LAYER PROTEIN"/>
    <property type="match status" value="1"/>
</dbReference>
<dbReference type="GO" id="GO:0005576">
    <property type="term" value="C:extracellular region"/>
    <property type="evidence" value="ECO:0007669"/>
    <property type="project" value="UniProtKB-SubCell"/>
</dbReference>
<evidence type="ECO:0000256" key="8">
    <source>
        <dbReference type="SAM" id="SignalP"/>
    </source>
</evidence>
<proteinExistence type="predicted"/>
<accession>A0A6G7YE12</accession>
<keyword evidence="4" id="KW-0800">Toxin</keyword>
<dbReference type="InterPro" id="IPR050557">
    <property type="entry name" value="RTX_toxin/Mannuronan_C5-epim"/>
</dbReference>
<evidence type="ECO:0000313" key="10">
    <source>
        <dbReference type="Proteomes" id="UP000502035"/>
    </source>
</evidence>
<reference evidence="9 10" key="1">
    <citation type="submission" date="2020-03" db="EMBL/GenBank/DDBJ databases">
        <title>Nocardioides sp. nov., isolated from fish.</title>
        <authorList>
            <person name="Hyun D.-W."/>
            <person name="Bae J.-W."/>
        </authorList>
    </citation>
    <scope>NUCLEOTIDE SEQUENCE [LARGE SCALE GENOMIC DNA]</scope>
    <source>
        <strain evidence="9 10">HDW12A</strain>
    </source>
</reference>
<name>A0A6G7YE12_9ACTN</name>
<keyword evidence="8" id="KW-0732">Signal</keyword>
<protein>
    <submittedName>
        <fullName evidence="9">Calcium-binding protein</fullName>
    </submittedName>
</protein>
<dbReference type="Pfam" id="PF00353">
    <property type="entry name" value="HemolysinCabind"/>
    <property type="match status" value="5"/>
</dbReference>
<dbReference type="InterPro" id="IPR018511">
    <property type="entry name" value="Hemolysin-typ_Ca-bd_CS"/>
</dbReference>
<evidence type="ECO:0000256" key="6">
    <source>
        <dbReference type="ARBA" id="ARBA00023026"/>
    </source>
</evidence>
<dbReference type="EMBL" id="CP049866">
    <property type="protein sequence ID" value="QIK74847.1"/>
    <property type="molecule type" value="Genomic_DNA"/>
</dbReference>
<evidence type="ECO:0000313" key="9">
    <source>
        <dbReference type="EMBL" id="QIK74847.1"/>
    </source>
</evidence>
<dbReference type="GO" id="GO:0090729">
    <property type="term" value="F:toxin activity"/>
    <property type="evidence" value="ECO:0007669"/>
    <property type="project" value="UniProtKB-KW"/>
</dbReference>
<keyword evidence="10" id="KW-1185">Reference proteome</keyword>
<dbReference type="SUPFAM" id="SSF51120">
    <property type="entry name" value="beta-Roll"/>
    <property type="match status" value="2"/>
</dbReference>
<evidence type="ECO:0000256" key="3">
    <source>
        <dbReference type="ARBA" id="ARBA00022525"/>
    </source>
</evidence>
<keyword evidence="3" id="KW-0964">Secreted</keyword>
<dbReference type="PROSITE" id="PS00330">
    <property type="entry name" value="HEMOLYSIN_CALCIUM"/>
    <property type="match status" value="3"/>
</dbReference>
<dbReference type="InterPro" id="IPR011049">
    <property type="entry name" value="Serralysin-like_metalloprot_C"/>
</dbReference>
<dbReference type="InterPro" id="IPR001343">
    <property type="entry name" value="Hemolysn_Ca-bd"/>
</dbReference>
<dbReference type="AlphaFoldDB" id="A0A6G7YE12"/>
<dbReference type="GO" id="GO:0005509">
    <property type="term" value="F:calcium ion binding"/>
    <property type="evidence" value="ECO:0007669"/>
    <property type="project" value="InterPro"/>
</dbReference>
<evidence type="ECO:0000256" key="7">
    <source>
        <dbReference type="ARBA" id="ARBA00023136"/>
    </source>
</evidence>
<dbReference type="Gene3D" id="2.150.10.10">
    <property type="entry name" value="Serralysin-like metalloprotease, C-terminal"/>
    <property type="match status" value="3"/>
</dbReference>
<dbReference type="PRINTS" id="PR01488">
    <property type="entry name" value="RTXTOXINA"/>
</dbReference>
<dbReference type="GO" id="GO:0016020">
    <property type="term" value="C:membrane"/>
    <property type="evidence" value="ECO:0007669"/>
    <property type="project" value="UniProtKB-SubCell"/>
</dbReference>
<dbReference type="KEGG" id="npi:G7071_04790"/>
<keyword evidence="6" id="KW-0843">Virulence</keyword>
<feature type="chain" id="PRO_5026005420" evidence="8">
    <location>
        <begin position="21"/>
        <end position="437"/>
    </location>
</feature>
<evidence type="ECO:0000256" key="4">
    <source>
        <dbReference type="ARBA" id="ARBA00022656"/>
    </source>
</evidence>